<evidence type="ECO:0000256" key="7">
    <source>
        <dbReference type="SAM" id="MobiDB-lite"/>
    </source>
</evidence>
<feature type="compositionally biased region" description="Low complexity" evidence="7">
    <location>
        <begin position="130"/>
        <end position="141"/>
    </location>
</feature>
<dbReference type="RefSeq" id="WP_002213278.1">
    <property type="nucleotide sequence ID" value="NC_008122.1"/>
</dbReference>
<feature type="domain" description="Tyrosine-protein phosphatase" evidence="8">
    <location>
        <begin position="186"/>
        <end position="451"/>
    </location>
</feature>
<dbReference type="PROSITE" id="PS50055">
    <property type="entry name" value="TYR_PHOSPHATASE_PTP"/>
    <property type="match status" value="1"/>
</dbReference>
<dbReference type="AlphaFoldDB" id="A0A0E1NQS1"/>
<evidence type="ECO:0000256" key="3">
    <source>
        <dbReference type="ARBA" id="ARBA00022525"/>
    </source>
</evidence>
<evidence type="ECO:0000313" key="11">
    <source>
        <dbReference type="Proteomes" id="UP000001971"/>
    </source>
</evidence>
<dbReference type="InterPro" id="IPR036484">
    <property type="entry name" value="ProtTyrPase_YopH_N_sf"/>
</dbReference>
<keyword evidence="10" id="KW-0614">Plasmid</keyword>
<dbReference type="PROSITE" id="PS50056">
    <property type="entry name" value="TYR_PHOSPHATASE_2"/>
    <property type="match status" value="1"/>
</dbReference>
<dbReference type="Gene3D" id="3.90.190.10">
    <property type="entry name" value="Protein tyrosine phosphatase superfamily"/>
    <property type="match status" value="1"/>
</dbReference>
<dbReference type="PANTHER" id="PTHR19134">
    <property type="entry name" value="RECEPTOR-TYPE TYROSINE-PROTEIN PHOSPHATASE"/>
    <property type="match status" value="1"/>
</dbReference>
<dbReference type="SMR" id="A0A0E1NQS1"/>
<sequence>MNLSLSDLHRQVSRLVQQESGDCTGKLRGNVAANKETTFQGLTIASGARESEKVFAQTVLSHVANVVLTQEDTAKLLQSTVKHNLNNYDLRSVGNGNSVLVSLRSDQMTLQDAKVLLEAALRQESGARGHVSSHSHSALHAPGTPVREGLRSHLDPRTPPLPPRERPHTSGHHGAGEARATAPSTVSPYGPEARAELSSRLTTLRNTLAPATNDPRYLQACGGEKLNRFRDIQCCRQTAVRADLNANYIQVGNTRTIACQYPLQSQLESHFRMLAENRTPVLAVLASSSEIANQRFGMPDYFRQSGTYGSITVESKMTQQVGLGDGIMADMYTLTIREAGQKTISVPVVHVGNWPDQTAVSSEVTKALASLVDQTAETKRNMYESKGSSAVGDDSKLRPVIHCRAGVGRTAQLIGAMCMNDSRNSQLSVEDMVSQMRVQRNGIMVQKDEQLDVLIKLAEGQGRPLLNS</sequence>
<organism evidence="10 11">
    <name type="scientific">Yersinia pestis bv. Antiqua (strain Antiqua)</name>
    <dbReference type="NCBI Taxonomy" id="360102"/>
    <lineage>
        <taxon>Bacteria</taxon>
        <taxon>Pseudomonadati</taxon>
        <taxon>Pseudomonadota</taxon>
        <taxon>Gammaproteobacteria</taxon>
        <taxon>Enterobacterales</taxon>
        <taxon>Yersiniaceae</taxon>
        <taxon>Yersinia</taxon>
    </lineage>
</organism>
<dbReference type="HOGENOM" id="CLU_583872_0_0_6"/>
<feature type="domain" description="Tyrosine specific protein phosphatases" evidence="9">
    <location>
        <begin position="366"/>
        <end position="451"/>
    </location>
</feature>
<dbReference type="GO" id="GO:0004725">
    <property type="term" value="F:protein tyrosine phosphatase activity"/>
    <property type="evidence" value="ECO:0007669"/>
    <property type="project" value="UniProtKB-EC"/>
</dbReference>
<dbReference type="PROSITE" id="PS00383">
    <property type="entry name" value="TYR_PHOSPHATASE_1"/>
    <property type="match status" value="1"/>
</dbReference>
<dbReference type="PRINTS" id="PR01371">
    <property type="entry name" value="BACYPHPHTASE"/>
</dbReference>
<evidence type="ECO:0000256" key="1">
    <source>
        <dbReference type="ARBA" id="ARBA00004613"/>
    </source>
</evidence>
<keyword evidence="5" id="KW-0904">Protein phosphatase</keyword>
<geneLocation type="plasmid" evidence="10 11">
    <name>pCD</name>
</geneLocation>
<dbReference type="SMART" id="SM00404">
    <property type="entry name" value="PTPc_motif"/>
    <property type="match status" value="1"/>
</dbReference>
<dbReference type="SMART" id="SM00194">
    <property type="entry name" value="PTPc"/>
    <property type="match status" value="1"/>
</dbReference>
<dbReference type="SUPFAM" id="SSF52799">
    <property type="entry name" value="(Phosphotyrosine protein) phosphatases II"/>
    <property type="match status" value="1"/>
</dbReference>
<dbReference type="InterPro" id="IPR000387">
    <property type="entry name" value="Tyr_Pase_dom"/>
</dbReference>
<keyword evidence="4" id="KW-0378">Hydrolase</keyword>
<comment type="subcellular location">
    <subcellularLocation>
        <location evidence="1">Secreted</location>
    </subcellularLocation>
</comment>
<proteinExistence type="predicted"/>
<dbReference type="InterPro" id="IPR029021">
    <property type="entry name" value="Prot-tyrosine_phosphatase-like"/>
</dbReference>
<keyword evidence="3" id="KW-0964">Secreted</keyword>
<protein>
    <recommendedName>
        <fullName evidence="2">protein-tyrosine-phosphatase</fullName>
        <ecNumber evidence="2">3.1.3.48</ecNumber>
    </recommendedName>
</protein>
<dbReference type="Proteomes" id="UP000001971">
    <property type="component" value="Plasmid pCD"/>
</dbReference>
<evidence type="ECO:0000256" key="4">
    <source>
        <dbReference type="ARBA" id="ARBA00022801"/>
    </source>
</evidence>
<evidence type="ECO:0000313" key="10">
    <source>
        <dbReference type="EMBL" id="ABG16319.1"/>
    </source>
</evidence>
<dbReference type="KEGG" id="ypa:YPA_CD0075"/>
<reference evidence="10 11" key="1">
    <citation type="journal article" date="2006" name="J. Bacteriol.">
        <title>Complete genome sequence of Yersinia pestis strains Antiqua and Nepal516: evidence of gene reduction in an emerging pathogen.</title>
        <authorList>
            <person name="Chain P.S."/>
            <person name="Hu P."/>
            <person name="Malfatti S.A."/>
            <person name="Radnedge L."/>
            <person name="Larimer F."/>
            <person name="Vergez L.M."/>
            <person name="Worsham P."/>
            <person name="Chu M.C."/>
            <person name="Andersen G.L."/>
        </authorList>
    </citation>
    <scope>NUCLEOTIDE SEQUENCE [LARGE SCALE GENOMIC DNA]</scope>
    <source>
        <strain evidence="10 11">Antiqua</strain>
        <plasmid evidence="10 11">pCD</plasmid>
    </source>
</reference>
<evidence type="ECO:0000259" key="9">
    <source>
        <dbReference type="PROSITE" id="PS50056"/>
    </source>
</evidence>
<dbReference type="InterPro" id="IPR003595">
    <property type="entry name" value="Tyr_Pase_cat"/>
</dbReference>
<evidence type="ECO:0000259" key="8">
    <source>
        <dbReference type="PROSITE" id="PS50055"/>
    </source>
</evidence>
<dbReference type="Pfam" id="PF09013">
    <property type="entry name" value="YopH_N"/>
    <property type="match status" value="1"/>
</dbReference>
<evidence type="ECO:0000256" key="5">
    <source>
        <dbReference type="ARBA" id="ARBA00022912"/>
    </source>
</evidence>
<evidence type="ECO:0000256" key="6">
    <source>
        <dbReference type="ARBA" id="ARBA00023026"/>
    </source>
</evidence>
<keyword evidence="6" id="KW-0843">Virulence</keyword>
<dbReference type="SUPFAM" id="SSF64449">
    <property type="entry name" value="YopH tyrosine phosphatase N-terminal domain"/>
    <property type="match status" value="1"/>
</dbReference>
<feature type="region of interest" description="Disordered" evidence="7">
    <location>
        <begin position="127"/>
        <end position="194"/>
    </location>
</feature>
<dbReference type="GO" id="GO:0005576">
    <property type="term" value="C:extracellular region"/>
    <property type="evidence" value="ECO:0007669"/>
    <property type="project" value="UniProtKB-SubCell"/>
</dbReference>
<name>A0A0E1NQS1_YERPA</name>
<dbReference type="CDD" id="cd14559">
    <property type="entry name" value="PTP_YopH-like"/>
    <property type="match status" value="1"/>
</dbReference>
<dbReference type="PANTHER" id="PTHR19134:SF449">
    <property type="entry name" value="TYROSINE-PROTEIN PHOSPHATASE 1"/>
    <property type="match status" value="1"/>
</dbReference>
<dbReference type="InterPro" id="IPR000242">
    <property type="entry name" value="PTP_cat"/>
</dbReference>
<evidence type="ECO:0000256" key="2">
    <source>
        <dbReference type="ARBA" id="ARBA00013064"/>
    </source>
</evidence>
<dbReference type="PRINTS" id="PR00700">
    <property type="entry name" value="PRTYPHPHTASE"/>
</dbReference>
<dbReference type="InterPro" id="IPR050348">
    <property type="entry name" value="Protein-Tyr_Phosphatase"/>
</dbReference>
<dbReference type="Pfam" id="PF00102">
    <property type="entry name" value="Y_phosphatase"/>
    <property type="match status" value="1"/>
</dbReference>
<accession>A0A0E1NQS1</accession>
<dbReference type="Gene3D" id="3.30.1570.10">
    <property type="entry name" value="Protein-tyrosine phosphatase, YopH, N-terminal domain"/>
    <property type="match status" value="1"/>
</dbReference>
<dbReference type="InterPro" id="IPR003546">
    <property type="entry name" value="Tyr_Pase_SptP/YopH"/>
</dbReference>
<dbReference type="EMBL" id="CP000311">
    <property type="protein sequence ID" value="ABG16319.1"/>
    <property type="molecule type" value="Genomic_DNA"/>
</dbReference>
<dbReference type="EC" id="3.1.3.48" evidence="2"/>
<dbReference type="InterPro" id="IPR016130">
    <property type="entry name" value="Tyr_Pase_AS"/>
</dbReference>
<gene>
    <name evidence="10" type="ordered locus">YPA_CD0075</name>
</gene>
<dbReference type="PATRIC" id="fig|360102.15.peg.4571"/>
<dbReference type="InterPro" id="IPR015103">
    <property type="entry name" value="ProtTyrPase_YopH_N"/>
</dbReference>